<organism evidence="9 10">
    <name type="scientific">Paenibacillus eucommiae</name>
    <dbReference type="NCBI Taxonomy" id="1355755"/>
    <lineage>
        <taxon>Bacteria</taxon>
        <taxon>Bacillati</taxon>
        <taxon>Bacillota</taxon>
        <taxon>Bacilli</taxon>
        <taxon>Bacillales</taxon>
        <taxon>Paenibacillaceae</taxon>
        <taxon>Paenibacillus</taxon>
    </lineage>
</organism>
<keyword evidence="2 7" id="KW-0813">Transport</keyword>
<protein>
    <submittedName>
        <fullName evidence="9">ABC-type sugar transport system permease subunit</fullName>
    </submittedName>
</protein>
<feature type="transmembrane region" description="Helical" evidence="7">
    <location>
        <begin position="111"/>
        <end position="134"/>
    </location>
</feature>
<comment type="caution">
    <text evidence="9">The sequence shown here is derived from an EMBL/GenBank/DDBJ whole genome shotgun (WGS) entry which is preliminary data.</text>
</comment>
<evidence type="ECO:0000256" key="1">
    <source>
        <dbReference type="ARBA" id="ARBA00004651"/>
    </source>
</evidence>
<dbReference type="InterPro" id="IPR051393">
    <property type="entry name" value="ABC_transporter_permease"/>
</dbReference>
<feature type="transmembrane region" description="Helical" evidence="7">
    <location>
        <begin position="292"/>
        <end position="312"/>
    </location>
</feature>
<feature type="transmembrane region" description="Helical" evidence="7">
    <location>
        <begin position="240"/>
        <end position="262"/>
    </location>
</feature>
<evidence type="ECO:0000256" key="7">
    <source>
        <dbReference type="RuleBase" id="RU363032"/>
    </source>
</evidence>
<keyword evidence="6 7" id="KW-0472">Membrane</keyword>
<evidence type="ECO:0000313" key="9">
    <source>
        <dbReference type="EMBL" id="MBP1988603.1"/>
    </source>
</evidence>
<dbReference type="RefSeq" id="WP_312894323.1">
    <property type="nucleotide sequence ID" value="NZ_JAGGLB010000001.1"/>
</dbReference>
<proteinExistence type="inferred from homology"/>
<evidence type="ECO:0000256" key="5">
    <source>
        <dbReference type="ARBA" id="ARBA00022989"/>
    </source>
</evidence>
<comment type="similarity">
    <text evidence="7">Belongs to the binding-protein-dependent transport system permease family.</text>
</comment>
<comment type="subcellular location">
    <subcellularLocation>
        <location evidence="1 7">Cell membrane</location>
        <topology evidence="1 7">Multi-pass membrane protein</topology>
    </subcellularLocation>
</comment>
<dbReference type="InterPro" id="IPR000515">
    <property type="entry name" value="MetI-like"/>
</dbReference>
<keyword evidence="10" id="KW-1185">Reference proteome</keyword>
<dbReference type="SUPFAM" id="SSF161098">
    <property type="entry name" value="MetI-like"/>
    <property type="match status" value="1"/>
</dbReference>
<keyword evidence="3" id="KW-1003">Cell membrane</keyword>
<keyword evidence="5 7" id="KW-1133">Transmembrane helix</keyword>
<evidence type="ECO:0000313" key="10">
    <source>
        <dbReference type="Proteomes" id="UP001519287"/>
    </source>
</evidence>
<evidence type="ECO:0000256" key="2">
    <source>
        <dbReference type="ARBA" id="ARBA00022448"/>
    </source>
</evidence>
<dbReference type="Pfam" id="PF00528">
    <property type="entry name" value="BPD_transp_1"/>
    <property type="match status" value="1"/>
</dbReference>
<dbReference type="InterPro" id="IPR035906">
    <property type="entry name" value="MetI-like_sf"/>
</dbReference>
<feature type="transmembrane region" description="Helical" evidence="7">
    <location>
        <begin position="141"/>
        <end position="159"/>
    </location>
</feature>
<dbReference type="CDD" id="cd06261">
    <property type="entry name" value="TM_PBP2"/>
    <property type="match status" value="1"/>
</dbReference>
<evidence type="ECO:0000256" key="6">
    <source>
        <dbReference type="ARBA" id="ARBA00023136"/>
    </source>
</evidence>
<name>A0ABS4IM69_9BACL</name>
<dbReference type="PROSITE" id="PS50928">
    <property type="entry name" value="ABC_TM1"/>
    <property type="match status" value="1"/>
</dbReference>
<keyword evidence="9" id="KW-0762">Sugar transport</keyword>
<feature type="transmembrane region" description="Helical" evidence="7">
    <location>
        <begin position="197"/>
        <end position="219"/>
    </location>
</feature>
<evidence type="ECO:0000256" key="3">
    <source>
        <dbReference type="ARBA" id="ARBA00022475"/>
    </source>
</evidence>
<feature type="domain" description="ABC transmembrane type-1" evidence="8">
    <location>
        <begin position="108"/>
        <end position="308"/>
    </location>
</feature>
<dbReference type="PANTHER" id="PTHR30193">
    <property type="entry name" value="ABC TRANSPORTER PERMEASE PROTEIN"/>
    <property type="match status" value="1"/>
</dbReference>
<keyword evidence="4 7" id="KW-0812">Transmembrane</keyword>
<dbReference type="EMBL" id="JAGGLB010000001">
    <property type="protein sequence ID" value="MBP1988603.1"/>
    <property type="molecule type" value="Genomic_DNA"/>
</dbReference>
<gene>
    <name evidence="9" type="ORF">J2Z66_000198</name>
</gene>
<accession>A0ABS4IM69</accession>
<dbReference type="Proteomes" id="UP001519287">
    <property type="component" value="Unassembled WGS sequence"/>
</dbReference>
<dbReference type="PANTHER" id="PTHR30193:SF37">
    <property type="entry name" value="INNER MEMBRANE ABC TRANSPORTER PERMEASE PROTEIN YCJO"/>
    <property type="match status" value="1"/>
</dbReference>
<evidence type="ECO:0000259" key="8">
    <source>
        <dbReference type="PROSITE" id="PS50928"/>
    </source>
</evidence>
<reference evidence="9 10" key="1">
    <citation type="submission" date="2021-03" db="EMBL/GenBank/DDBJ databases">
        <title>Genomic Encyclopedia of Type Strains, Phase IV (KMG-IV): sequencing the most valuable type-strain genomes for metagenomic binning, comparative biology and taxonomic classification.</title>
        <authorList>
            <person name="Goeker M."/>
        </authorList>
    </citation>
    <scope>NUCLEOTIDE SEQUENCE [LARGE SCALE GENOMIC DNA]</scope>
    <source>
        <strain evidence="9 10">DSM 26048</strain>
    </source>
</reference>
<evidence type="ECO:0000256" key="4">
    <source>
        <dbReference type="ARBA" id="ARBA00022692"/>
    </source>
</evidence>
<feature type="transmembrane region" description="Helical" evidence="7">
    <location>
        <begin position="43"/>
        <end position="65"/>
    </location>
</feature>
<dbReference type="Gene3D" id="1.10.3720.10">
    <property type="entry name" value="MetI-like"/>
    <property type="match status" value="1"/>
</dbReference>
<sequence>MSAETNNTNQAASESTVMADSLPAMTLREHNSRRKSMLRSESFRGLLFITPWLFGVLAFVAYPFFFSLYISFHKLSAAADGSGLSFEFVGWLNFKYAFIIDNEFPVQMLQFIQQTILTVPITVIFALLVSVLLNQKFPGRMLFRAIFFLPVIFATGQVLSELFREGQGSIPFIDQYNLEDTIYAMFPRSLADSLMGVLKQFVIVLWYSGIQVLIFLAAFQTISPSTYEAARIDGVTPWESFWKITFPAIIPFIVLNLIYTIVDLATFPFNPILTHISNAMGDAKTGYGYASALGWIYFLIIFIPIGLLVLLARRQNNGKR</sequence>